<name>A0A9P4MVA3_9PLEO</name>
<dbReference type="GO" id="GO:0005789">
    <property type="term" value="C:endoplasmic reticulum membrane"/>
    <property type="evidence" value="ECO:0007669"/>
    <property type="project" value="UniProtKB-SubCell"/>
</dbReference>
<protein>
    <submittedName>
        <fullName evidence="14">Sec20-domain-containing protein</fullName>
    </submittedName>
</protein>
<dbReference type="GO" id="GO:0006890">
    <property type="term" value="P:retrograde vesicle-mediated transport, Golgi to endoplasmic reticulum"/>
    <property type="evidence" value="ECO:0007669"/>
    <property type="project" value="InterPro"/>
</dbReference>
<dbReference type="PANTHER" id="PTHR12825:SF0">
    <property type="entry name" value="VESICLE TRANSPORT PROTEIN SEC20"/>
    <property type="match status" value="1"/>
</dbReference>
<feature type="compositionally biased region" description="Low complexity" evidence="11">
    <location>
        <begin position="388"/>
        <end position="401"/>
    </location>
</feature>
<evidence type="ECO:0000256" key="4">
    <source>
        <dbReference type="ARBA" id="ARBA00022824"/>
    </source>
</evidence>
<feature type="compositionally biased region" description="Basic and acidic residues" evidence="11">
    <location>
        <begin position="412"/>
        <end position="474"/>
    </location>
</feature>
<keyword evidence="4" id="KW-0256">Endoplasmic reticulum</keyword>
<feature type="transmembrane region" description="Helical" evidence="12">
    <location>
        <begin position="277"/>
        <end position="297"/>
    </location>
</feature>
<dbReference type="OrthoDB" id="46868at2759"/>
<evidence type="ECO:0000259" key="13">
    <source>
        <dbReference type="Pfam" id="PF03908"/>
    </source>
</evidence>
<keyword evidence="5" id="KW-0931">ER-Golgi transport</keyword>
<proteinExistence type="inferred from homology"/>
<evidence type="ECO:0000313" key="15">
    <source>
        <dbReference type="Proteomes" id="UP000799536"/>
    </source>
</evidence>
<comment type="subcellular location">
    <subcellularLocation>
        <location evidence="1">Endoplasmic reticulum membrane</location>
        <topology evidence="1">Single-pass type IV membrane protein</topology>
    </subcellularLocation>
</comment>
<evidence type="ECO:0000256" key="6">
    <source>
        <dbReference type="ARBA" id="ARBA00022989"/>
    </source>
</evidence>
<feature type="region of interest" description="Disordered" evidence="11">
    <location>
        <begin position="319"/>
        <end position="474"/>
    </location>
</feature>
<accession>A0A9P4MVA3</accession>
<evidence type="ECO:0000313" key="14">
    <source>
        <dbReference type="EMBL" id="KAF2204471.1"/>
    </source>
</evidence>
<evidence type="ECO:0000256" key="8">
    <source>
        <dbReference type="ARBA" id="ARBA00023136"/>
    </source>
</evidence>
<organism evidence="14 15">
    <name type="scientific">Delitschia confertaspora ATCC 74209</name>
    <dbReference type="NCBI Taxonomy" id="1513339"/>
    <lineage>
        <taxon>Eukaryota</taxon>
        <taxon>Fungi</taxon>
        <taxon>Dikarya</taxon>
        <taxon>Ascomycota</taxon>
        <taxon>Pezizomycotina</taxon>
        <taxon>Dothideomycetes</taxon>
        <taxon>Pleosporomycetidae</taxon>
        <taxon>Pleosporales</taxon>
        <taxon>Delitschiaceae</taxon>
        <taxon>Delitschia</taxon>
    </lineage>
</organism>
<gene>
    <name evidence="14" type="ORF">GQ43DRAFT_387829</name>
</gene>
<dbReference type="GO" id="GO:0005484">
    <property type="term" value="F:SNAP receptor activity"/>
    <property type="evidence" value="ECO:0007669"/>
    <property type="project" value="InterPro"/>
</dbReference>
<evidence type="ECO:0000256" key="10">
    <source>
        <dbReference type="SAM" id="Coils"/>
    </source>
</evidence>
<keyword evidence="8 12" id="KW-0472">Membrane</keyword>
<comment type="caution">
    <text evidence="14">The sequence shown here is derived from an EMBL/GenBank/DDBJ whole genome shotgun (WGS) entry which is preliminary data.</text>
</comment>
<evidence type="ECO:0000256" key="2">
    <source>
        <dbReference type="ARBA" id="ARBA00022448"/>
    </source>
</evidence>
<dbReference type="EMBL" id="ML993875">
    <property type="protein sequence ID" value="KAF2204471.1"/>
    <property type="molecule type" value="Genomic_DNA"/>
</dbReference>
<feature type="coiled-coil region" evidence="10">
    <location>
        <begin position="56"/>
        <end position="83"/>
    </location>
</feature>
<keyword evidence="2" id="KW-0813">Transport</keyword>
<evidence type="ECO:0000256" key="3">
    <source>
        <dbReference type="ARBA" id="ARBA00022692"/>
    </source>
</evidence>
<dbReference type="Proteomes" id="UP000799536">
    <property type="component" value="Unassembled WGS sequence"/>
</dbReference>
<dbReference type="AlphaFoldDB" id="A0A9P4MVA3"/>
<keyword evidence="6 12" id="KW-1133">Transmembrane helix</keyword>
<evidence type="ECO:0000256" key="9">
    <source>
        <dbReference type="ARBA" id="ARBA00037934"/>
    </source>
</evidence>
<dbReference type="GO" id="GO:0031201">
    <property type="term" value="C:SNARE complex"/>
    <property type="evidence" value="ECO:0007669"/>
    <property type="project" value="TreeGrafter"/>
</dbReference>
<feature type="transmembrane region" description="Helical" evidence="12">
    <location>
        <begin position="247"/>
        <end position="265"/>
    </location>
</feature>
<sequence>MPPLPNTIPSLTQRLTTLSEQNKTIIQLIQRLARLDFQPGSLPLGSNDGDPRLELSAEIHESLKGIEEELELLRQEVEDVVQQGPTGIAGRRRDSVREQEKSRLAILLARLTEDLRSSRTQFRKAQLTAKRSADLAKQRERALLFSNLRSSTSTPTSFRASKATQASQLTADEVIANASSDVTAALRRTHQLMQSELSRSRFAQQTLENSTKALEELGEKYTDLGSLLQNSRNLVGTLLKSQKSDTWYLETAFYILCTTIIWLIFRRWLYGPLTWFIWSPLILLYKLTFGIFAASGLSGKAQGTSVSVSQSTSTSLIVKPSATGGIPKRPLGKTDQLPYIKVGGGGRGWGHDPSPPGSVSRQVGQMAEKQQSQSQQQGEQRSKDVREQAQTQSQAPAQQNADAGSAEGQDSSEGHPVRRGDGTILQERGDRPSNPKKRMWEEGVEREKFERAEREEVQQQQEGTRRKLEKRDEL</sequence>
<comment type="similarity">
    <text evidence="9">Belongs to the SEC20 family.</text>
</comment>
<feature type="domain" description="Sec20 C-terminal" evidence="13">
    <location>
        <begin position="179"/>
        <end position="267"/>
    </location>
</feature>
<dbReference type="InterPro" id="IPR056173">
    <property type="entry name" value="Sec20_C"/>
</dbReference>
<keyword evidence="7 10" id="KW-0175">Coiled coil</keyword>
<dbReference type="InterPro" id="IPR005606">
    <property type="entry name" value="Sec20"/>
</dbReference>
<keyword evidence="3 12" id="KW-0812">Transmembrane</keyword>
<evidence type="ECO:0000256" key="12">
    <source>
        <dbReference type="SAM" id="Phobius"/>
    </source>
</evidence>
<dbReference type="PANTHER" id="PTHR12825">
    <property type="entry name" value="BNIP1-RELATED"/>
    <property type="match status" value="1"/>
</dbReference>
<keyword evidence="15" id="KW-1185">Reference proteome</keyword>
<reference evidence="14" key="1">
    <citation type="journal article" date="2020" name="Stud. Mycol.">
        <title>101 Dothideomycetes genomes: a test case for predicting lifestyles and emergence of pathogens.</title>
        <authorList>
            <person name="Haridas S."/>
            <person name="Albert R."/>
            <person name="Binder M."/>
            <person name="Bloem J."/>
            <person name="Labutti K."/>
            <person name="Salamov A."/>
            <person name="Andreopoulos B."/>
            <person name="Baker S."/>
            <person name="Barry K."/>
            <person name="Bills G."/>
            <person name="Bluhm B."/>
            <person name="Cannon C."/>
            <person name="Castanera R."/>
            <person name="Culley D."/>
            <person name="Daum C."/>
            <person name="Ezra D."/>
            <person name="Gonzalez J."/>
            <person name="Henrissat B."/>
            <person name="Kuo A."/>
            <person name="Liang C."/>
            <person name="Lipzen A."/>
            <person name="Lutzoni F."/>
            <person name="Magnuson J."/>
            <person name="Mondo S."/>
            <person name="Nolan M."/>
            <person name="Ohm R."/>
            <person name="Pangilinan J."/>
            <person name="Park H.-J."/>
            <person name="Ramirez L."/>
            <person name="Alfaro M."/>
            <person name="Sun H."/>
            <person name="Tritt A."/>
            <person name="Yoshinaga Y."/>
            <person name="Zwiers L.-H."/>
            <person name="Turgeon B."/>
            <person name="Goodwin S."/>
            <person name="Spatafora J."/>
            <person name="Crous P."/>
            <person name="Grigoriev I."/>
        </authorList>
    </citation>
    <scope>NUCLEOTIDE SEQUENCE</scope>
    <source>
        <strain evidence="14">ATCC 74209</strain>
    </source>
</reference>
<evidence type="ECO:0000256" key="1">
    <source>
        <dbReference type="ARBA" id="ARBA00004163"/>
    </source>
</evidence>
<evidence type="ECO:0000256" key="5">
    <source>
        <dbReference type="ARBA" id="ARBA00022892"/>
    </source>
</evidence>
<evidence type="ECO:0000256" key="7">
    <source>
        <dbReference type="ARBA" id="ARBA00023054"/>
    </source>
</evidence>
<dbReference type="Pfam" id="PF03908">
    <property type="entry name" value="Sec20"/>
    <property type="match status" value="1"/>
</dbReference>
<evidence type="ECO:0000256" key="11">
    <source>
        <dbReference type="SAM" id="MobiDB-lite"/>
    </source>
</evidence>